<dbReference type="RefSeq" id="WP_062487261.1">
    <property type="nucleotide sequence ID" value="NZ_LN885086.1"/>
</dbReference>
<dbReference type="EMBL" id="LN885086">
    <property type="protein sequence ID" value="CUQ68163.1"/>
    <property type="molecule type" value="Genomic_DNA"/>
</dbReference>
<protein>
    <submittedName>
        <fullName evidence="1">Uncharacterized protein</fullName>
    </submittedName>
</protein>
<evidence type="ECO:0000313" key="2">
    <source>
        <dbReference type="Proteomes" id="UP000066284"/>
    </source>
</evidence>
<dbReference type="STRING" id="1715989.NITINOP_3191"/>
<name>A0A0S4KUS2_9BACT</name>
<dbReference type="KEGG" id="nio:NITINOP_3191"/>
<proteinExistence type="predicted"/>
<reference evidence="2" key="1">
    <citation type="submission" date="2015-09" db="EMBL/GenBank/DDBJ databases">
        <authorList>
            <person name="Daims H."/>
        </authorList>
    </citation>
    <scope>NUCLEOTIDE SEQUENCE [LARGE SCALE GENOMIC DNA]</scope>
</reference>
<accession>A0A0S4KUS2</accession>
<dbReference type="OrthoDB" id="9812280at2"/>
<organism evidence="1 2">
    <name type="scientific">Candidatus Nitrospira inopinata</name>
    <dbReference type="NCBI Taxonomy" id="1715989"/>
    <lineage>
        <taxon>Bacteria</taxon>
        <taxon>Pseudomonadati</taxon>
        <taxon>Nitrospirota</taxon>
        <taxon>Nitrospiria</taxon>
        <taxon>Nitrospirales</taxon>
        <taxon>Nitrospiraceae</taxon>
        <taxon>Nitrospira</taxon>
    </lineage>
</organism>
<evidence type="ECO:0000313" key="1">
    <source>
        <dbReference type="EMBL" id="CUQ68163.1"/>
    </source>
</evidence>
<dbReference type="AlphaFoldDB" id="A0A0S4KUS2"/>
<dbReference type="Proteomes" id="UP000066284">
    <property type="component" value="Chromosome 1"/>
</dbReference>
<gene>
    <name evidence="1" type="ORF">NITINOP_3191</name>
</gene>
<sequence>MTTMEQPATHSRLMDLERLVTLLNGHLRALQRELDQIDARSSAPRPWLIWPHQRRNQLLMSAICSRRIRPNLRRHDLNVSPTPR</sequence>
<keyword evidence="2" id="KW-1185">Reference proteome</keyword>